<dbReference type="EMBL" id="HF935718">
    <property type="protein sequence ID" value="CCX31993.1"/>
    <property type="molecule type" value="Genomic_DNA"/>
</dbReference>
<dbReference type="InterPro" id="IPR002110">
    <property type="entry name" value="Ankyrin_rpt"/>
</dbReference>
<dbReference type="GO" id="GO:0005634">
    <property type="term" value="C:nucleus"/>
    <property type="evidence" value="ECO:0007669"/>
    <property type="project" value="TreeGrafter"/>
</dbReference>
<dbReference type="InterPro" id="IPR050663">
    <property type="entry name" value="Ankyrin-SOCS_Box"/>
</dbReference>
<evidence type="ECO:0000313" key="5">
    <source>
        <dbReference type="Proteomes" id="UP000018144"/>
    </source>
</evidence>
<organism evidence="4 5">
    <name type="scientific">Pyronema omphalodes (strain CBS 100304)</name>
    <name type="common">Pyronema confluens</name>
    <dbReference type="NCBI Taxonomy" id="1076935"/>
    <lineage>
        <taxon>Eukaryota</taxon>
        <taxon>Fungi</taxon>
        <taxon>Dikarya</taxon>
        <taxon>Ascomycota</taxon>
        <taxon>Pezizomycotina</taxon>
        <taxon>Pezizomycetes</taxon>
        <taxon>Pezizales</taxon>
        <taxon>Pyronemataceae</taxon>
        <taxon>Pyronema</taxon>
    </lineage>
</organism>
<dbReference type="PROSITE" id="PS50088">
    <property type="entry name" value="ANK_REPEAT"/>
    <property type="match status" value="2"/>
</dbReference>
<proteinExistence type="predicted"/>
<dbReference type="STRING" id="1076935.U4LJ68"/>
<dbReference type="AlphaFoldDB" id="U4LJ68"/>
<evidence type="ECO:0000256" key="1">
    <source>
        <dbReference type="ARBA" id="ARBA00022737"/>
    </source>
</evidence>
<keyword evidence="2 3" id="KW-0040">ANK repeat</keyword>
<dbReference type="InterPro" id="IPR036770">
    <property type="entry name" value="Ankyrin_rpt-contain_sf"/>
</dbReference>
<dbReference type="PROSITE" id="PS50297">
    <property type="entry name" value="ANK_REP_REGION"/>
    <property type="match status" value="1"/>
</dbReference>
<dbReference type="SUPFAM" id="SSF48403">
    <property type="entry name" value="Ankyrin repeat"/>
    <property type="match status" value="1"/>
</dbReference>
<keyword evidence="1" id="KW-0677">Repeat</keyword>
<feature type="repeat" description="ANK" evidence="3">
    <location>
        <begin position="201"/>
        <end position="223"/>
    </location>
</feature>
<dbReference type="GO" id="GO:0045944">
    <property type="term" value="P:positive regulation of transcription by RNA polymerase II"/>
    <property type="evidence" value="ECO:0007669"/>
    <property type="project" value="TreeGrafter"/>
</dbReference>
<evidence type="ECO:0000256" key="2">
    <source>
        <dbReference type="ARBA" id="ARBA00023043"/>
    </source>
</evidence>
<feature type="repeat" description="ANK" evidence="3">
    <location>
        <begin position="159"/>
        <end position="200"/>
    </location>
</feature>
<dbReference type="eggNOG" id="KOG0192">
    <property type="taxonomic scope" value="Eukaryota"/>
</dbReference>
<dbReference type="Pfam" id="PF12796">
    <property type="entry name" value="Ank_2"/>
    <property type="match status" value="1"/>
</dbReference>
<dbReference type="OrthoDB" id="341259at2759"/>
<sequence length="263" mass="29647">MASRKRVQPIPNEIILEIGKYCIDPYSVQALSRLSRVNKTFGDLFDEILYKQAADITKMNIERKDKSNIRINNGREIQINNYAIRAVQKNRKKVLERLLDLGVPVNTTAQEYAKRDAYPKSLLHYSVDSATLAKMTEPDTSITALLLDKGAEVNREDNHKCTPLHIAVQHGAPSYEPRPSTDKWVTLLLQRGANPNLTEKDGDTPLHMAAFVNNKTAIPILIKGVNGVKANRNARNEACKTPLQVAEDRFRGDQELHRLLKTV</sequence>
<keyword evidence="5" id="KW-1185">Reference proteome</keyword>
<dbReference type="SMART" id="SM00248">
    <property type="entry name" value="ANK"/>
    <property type="match status" value="4"/>
</dbReference>
<gene>
    <name evidence="4" type="ORF">PCON_12088</name>
</gene>
<evidence type="ECO:0000313" key="4">
    <source>
        <dbReference type="EMBL" id="CCX31993.1"/>
    </source>
</evidence>
<dbReference type="Gene3D" id="1.25.40.20">
    <property type="entry name" value="Ankyrin repeat-containing domain"/>
    <property type="match status" value="2"/>
</dbReference>
<evidence type="ECO:0000256" key="3">
    <source>
        <dbReference type="PROSITE-ProRule" id="PRU00023"/>
    </source>
</evidence>
<accession>U4LJ68</accession>
<name>U4LJ68_PYROM</name>
<dbReference type="PANTHER" id="PTHR24193">
    <property type="entry name" value="ANKYRIN REPEAT PROTEIN"/>
    <property type="match status" value="1"/>
</dbReference>
<dbReference type="PANTHER" id="PTHR24193:SF121">
    <property type="entry name" value="ADA2A-CONTAINING COMPLEX COMPONENT 3, ISOFORM D"/>
    <property type="match status" value="1"/>
</dbReference>
<protein>
    <submittedName>
        <fullName evidence="4">Similar to Ankyrin repeat-containing protein DDB_G0279043 acc. no. B0G124</fullName>
    </submittedName>
</protein>
<reference evidence="4 5" key="1">
    <citation type="journal article" date="2013" name="PLoS Genet.">
        <title>The genome and development-dependent transcriptomes of Pyronema confluens: a window into fungal evolution.</title>
        <authorList>
            <person name="Traeger S."/>
            <person name="Altegoer F."/>
            <person name="Freitag M."/>
            <person name="Gabaldon T."/>
            <person name="Kempken F."/>
            <person name="Kumar A."/>
            <person name="Marcet-Houben M."/>
            <person name="Poggeler S."/>
            <person name="Stajich J.E."/>
            <person name="Nowrousian M."/>
        </authorList>
    </citation>
    <scope>NUCLEOTIDE SEQUENCE [LARGE SCALE GENOMIC DNA]</scope>
    <source>
        <strain evidence="5">CBS 100304</strain>
        <tissue evidence="4">Vegetative mycelium</tissue>
    </source>
</reference>
<dbReference type="Proteomes" id="UP000018144">
    <property type="component" value="Unassembled WGS sequence"/>
</dbReference>
<dbReference type="GO" id="GO:0000976">
    <property type="term" value="F:transcription cis-regulatory region binding"/>
    <property type="evidence" value="ECO:0007669"/>
    <property type="project" value="TreeGrafter"/>
</dbReference>